<dbReference type="KEGG" id="taa:NMY3_01167"/>
<reference evidence="2" key="1">
    <citation type="submission" date="2015-10" db="EMBL/GenBank/DDBJ databases">
        <title>Niche specialization of a soil ammonia-oxidizing archaeon, Candidatus Nitrosocosmicus oleophilus.</title>
        <authorList>
            <person name="Jung M.-Y."/>
            <person name="Rhee S.-K."/>
        </authorList>
    </citation>
    <scope>NUCLEOTIDE SEQUENCE [LARGE SCALE GENOMIC DNA]</scope>
    <source>
        <strain evidence="2">MY3</strain>
    </source>
</reference>
<dbReference type="AlphaFoldDB" id="A0A654M756"/>
<name>A0A654M756_9ARCH</name>
<sequence length="85" mass="9916">MTRCQFCHQGLNSNYIRVGAKESFRKIGLYCTTCDVYYSPNLTKQYTVMQKQYTNQFTQNPSNNQNQTGPMGFRTISVLYDGFKF</sequence>
<evidence type="ECO:0000313" key="1">
    <source>
        <dbReference type="EMBL" id="ALI35372.1"/>
    </source>
</evidence>
<organism evidence="1 2">
    <name type="scientific">Candidatus Nitrosocosmicus oleophilus</name>
    <dbReference type="NCBI Taxonomy" id="1353260"/>
    <lineage>
        <taxon>Archaea</taxon>
        <taxon>Nitrososphaerota</taxon>
        <taxon>Nitrososphaeria</taxon>
        <taxon>Nitrososphaerales</taxon>
        <taxon>Nitrososphaeraceae</taxon>
        <taxon>Candidatus Nitrosocosmicus</taxon>
    </lineage>
</organism>
<proteinExistence type="predicted"/>
<gene>
    <name evidence="1" type="ORF">NMY3_01167</name>
</gene>
<keyword evidence="2" id="KW-1185">Reference proteome</keyword>
<dbReference type="EMBL" id="CP012850">
    <property type="protein sequence ID" value="ALI35372.1"/>
    <property type="molecule type" value="Genomic_DNA"/>
</dbReference>
<evidence type="ECO:0000313" key="2">
    <source>
        <dbReference type="Proteomes" id="UP000058925"/>
    </source>
</evidence>
<dbReference type="Proteomes" id="UP000058925">
    <property type="component" value="Chromosome"/>
</dbReference>
<accession>A0A654M756</accession>
<protein>
    <submittedName>
        <fullName evidence="1">Uncharacterized protein</fullName>
    </submittedName>
</protein>